<dbReference type="PANTHER" id="PTHR16172">
    <property type="entry name" value="MAJOR FACILITATOR SUPERFAMILY DOMAIN-CONTAINING PROTEIN 6-LIKE"/>
    <property type="match status" value="1"/>
</dbReference>
<feature type="compositionally biased region" description="Low complexity" evidence="6">
    <location>
        <begin position="528"/>
        <end position="540"/>
    </location>
</feature>
<evidence type="ECO:0000256" key="3">
    <source>
        <dbReference type="ARBA" id="ARBA00022692"/>
    </source>
</evidence>
<feature type="region of interest" description="Disordered" evidence="6">
    <location>
        <begin position="181"/>
        <end position="210"/>
    </location>
</feature>
<dbReference type="EMBL" id="CAAE01015018">
    <property type="protein sequence ID" value="CAG10273.1"/>
    <property type="molecule type" value="Genomic_DNA"/>
</dbReference>
<dbReference type="AlphaFoldDB" id="Q4RMV9"/>
<keyword evidence="5 7" id="KW-0472">Membrane</keyword>
<evidence type="ECO:0000256" key="5">
    <source>
        <dbReference type="ARBA" id="ARBA00023136"/>
    </source>
</evidence>
<dbReference type="KEGG" id="tng:GSTEN00031852G001"/>
<feature type="transmembrane region" description="Helical" evidence="7">
    <location>
        <begin position="74"/>
        <end position="94"/>
    </location>
</feature>
<dbReference type="Pfam" id="PF12832">
    <property type="entry name" value="MFS_1_like"/>
    <property type="match status" value="2"/>
</dbReference>
<dbReference type="CDD" id="cd17335">
    <property type="entry name" value="MFS_MFSD6"/>
    <property type="match status" value="1"/>
</dbReference>
<evidence type="ECO:0000256" key="6">
    <source>
        <dbReference type="SAM" id="MobiDB-lite"/>
    </source>
</evidence>
<feature type="transmembrane region" description="Helical" evidence="7">
    <location>
        <begin position="134"/>
        <end position="153"/>
    </location>
</feature>
<evidence type="ECO:0000313" key="9">
    <source>
        <dbReference type="EMBL" id="CAG10273.1"/>
    </source>
</evidence>
<feature type="transmembrane region" description="Helical" evidence="7">
    <location>
        <begin position="300"/>
        <end position="317"/>
    </location>
</feature>
<evidence type="ECO:0000256" key="4">
    <source>
        <dbReference type="ARBA" id="ARBA00022989"/>
    </source>
</evidence>
<dbReference type="InterPro" id="IPR051717">
    <property type="entry name" value="MFS_MFSD6"/>
</dbReference>
<feature type="transmembrane region" description="Helical" evidence="7">
    <location>
        <begin position="451"/>
        <end position="470"/>
    </location>
</feature>
<evidence type="ECO:0000259" key="8">
    <source>
        <dbReference type="Pfam" id="PF12832"/>
    </source>
</evidence>
<proteinExistence type="inferred from homology"/>
<comment type="subcellular location">
    <subcellularLocation>
        <location evidence="1">Membrane</location>
        <topology evidence="1">Multi-pass membrane protein</topology>
    </subcellularLocation>
</comment>
<feature type="region of interest" description="Disordered" evidence="6">
    <location>
        <begin position="32"/>
        <end position="52"/>
    </location>
</feature>
<feature type="transmembrane region" description="Helical" evidence="7">
    <location>
        <begin position="258"/>
        <end position="280"/>
    </location>
</feature>
<feature type="transmembrane region" description="Helical" evidence="7">
    <location>
        <begin position="476"/>
        <end position="496"/>
    </location>
</feature>
<dbReference type="InterPro" id="IPR036259">
    <property type="entry name" value="MFS_trans_sf"/>
</dbReference>
<dbReference type="GO" id="GO:0042590">
    <property type="term" value="P:antigen processing and presentation of exogenous peptide antigen via MHC class I"/>
    <property type="evidence" value="ECO:0007669"/>
    <property type="project" value="TreeGrafter"/>
</dbReference>
<dbReference type="OrthoDB" id="5989317at2759"/>
<dbReference type="GO" id="GO:0005886">
    <property type="term" value="C:plasma membrane"/>
    <property type="evidence" value="ECO:0007669"/>
    <property type="project" value="TreeGrafter"/>
</dbReference>
<feature type="transmembrane region" description="Helical" evidence="7">
    <location>
        <begin position="422"/>
        <end position="439"/>
    </location>
</feature>
<evidence type="ECO:0000256" key="7">
    <source>
        <dbReference type="SAM" id="Phobius"/>
    </source>
</evidence>
<feature type="transmembrane region" description="Helical" evidence="7">
    <location>
        <begin position="385"/>
        <end position="402"/>
    </location>
</feature>
<keyword evidence="3 7" id="KW-0812">Transmembrane</keyword>
<evidence type="ECO:0000256" key="1">
    <source>
        <dbReference type="ARBA" id="ARBA00004141"/>
    </source>
</evidence>
<evidence type="ECO:0000256" key="2">
    <source>
        <dbReference type="ARBA" id="ARBA00005241"/>
    </source>
</evidence>
<feature type="compositionally biased region" description="Low complexity" evidence="6">
    <location>
        <begin position="32"/>
        <end position="43"/>
    </location>
</feature>
<feature type="region of interest" description="Disordered" evidence="6">
    <location>
        <begin position="528"/>
        <end position="555"/>
    </location>
</feature>
<dbReference type="Gene3D" id="1.20.1250.20">
    <property type="entry name" value="MFS general substrate transporter like domains"/>
    <property type="match status" value="2"/>
</dbReference>
<reference evidence="9" key="2">
    <citation type="submission" date="2004-02" db="EMBL/GenBank/DDBJ databases">
        <authorList>
            <consortium name="Genoscope"/>
            <consortium name="Whitehead Institute Centre for Genome Research"/>
        </authorList>
    </citation>
    <scope>NUCLEOTIDE SEQUENCE</scope>
</reference>
<comment type="similarity">
    <text evidence="2">Belongs to the major facilitator superfamily. MFSD6 family.</text>
</comment>
<name>Q4RMV9_TETNG</name>
<feature type="non-terminal residue" evidence="9">
    <location>
        <position position="1"/>
    </location>
</feature>
<sequence length="591" mass="64791">MAARDKVAILTEDEEEQKRRYVLAEPFNTLSAAPAAAPSSGSPPDQPPGSKPDRLDCCERMCLRVNTTLLVSKVFYFFFYAAYGSLHPLLAVYYKQLGLSASRSGLLVGIRYFIEFCSAPFWGVVADRFKKGKAVLLFSVFCWLVFNCGIGFVKPAEMRCEEEGGRPATTLGPAAVTSLPSANLTLSGNRSDPTQHGRGRRSALDPRGLGELTGFPSLELRRLKRSVAANATSPPFRWSNSTQRQYQIIYNNDQVESIFLLILLVIIVGEFFSAPAITIVDTVTLQFLGKARDRYGLQRMWGSLGWGVAMLLVGIWIDHTHLEVTIDGVGCVIPDFRIHNYLIAFIDLNGTTTLFGVCSVLSHISELGAYFTSHKFIELVGHVRVLYIGLACNTARYLYISYLENAWSVLPMEILQGVTHASVWAACISYLSAAVPPALRTSAQGILQGLHLGLGRGCGAMVGGVLVYYFGAAETFRGIGMASLVILLIFSFIQCLSREMEGKEDKILAENIPVPSSPVPIATIEVQSQSPSRSPSLRRPAAVTPVKKTKFQEEQEDATKPAWVLSGSPWVTLAFALLQIWDAVSEGRSKR</sequence>
<keyword evidence="4 7" id="KW-1133">Transmembrane helix</keyword>
<feature type="domain" description="Major facilitator superfamily associated" evidence="8">
    <location>
        <begin position="338"/>
        <end position="477"/>
    </location>
</feature>
<dbReference type="PANTHER" id="PTHR16172:SF2">
    <property type="entry name" value="MAJOR FACILITATOR SUPERFAMILY DOMAIN-CONTAINING PROTEIN 6"/>
    <property type="match status" value="1"/>
</dbReference>
<protein>
    <submittedName>
        <fullName evidence="9">(spotted green pufferfish) hypothetical protein</fullName>
    </submittedName>
</protein>
<gene>
    <name evidence="9" type="ORF">GSTENG00031852001</name>
</gene>
<reference evidence="9" key="1">
    <citation type="journal article" date="2004" name="Nature">
        <title>Genome duplication in the teleost fish Tetraodon nigroviridis reveals the early vertebrate proto-karyotype.</title>
        <authorList>
            <person name="Jaillon O."/>
            <person name="Aury J.-M."/>
            <person name="Brunet F."/>
            <person name="Petit J.-L."/>
            <person name="Stange-Thomann N."/>
            <person name="Mauceli E."/>
            <person name="Bouneau L."/>
            <person name="Fischer C."/>
            <person name="Ozouf-Costaz C."/>
            <person name="Bernot A."/>
            <person name="Nicaud S."/>
            <person name="Jaffe D."/>
            <person name="Fisher S."/>
            <person name="Lutfalla G."/>
            <person name="Dossat C."/>
            <person name="Segurens B."/>
            <person name="Dasilva C."/>
            <person name="Salanoubat M."/>
            <person name="Levy M."/>
            <person name="Boudet N."/>
            <person name="Castellano S."/>
            <person name="Anthouard V."/>
            <person name="Jubin C."/>
            <person name="Castelli V."/>
            <person name="Katinka M."/>
            <person name="Vacherie B."/>
            <person name="Biemont C."/>
            <person name="Skalli Z."/>
            <person name="Cattolico L."/>
            <person name="Poulain J."/>
            <person name="De Berardinis V."/>
            <person name="Cruaud C."/>
            <person name="Duprat S."/>
            <person name="Brottier P."/>
            <person name="Coutanceau J.-P."/>
            <person name="Gouzy J."/>
            <person name="Parra G."/>
            <person name="Lardier G."/>
            <person name="Chapple C."/>
            <person name="McKernan K.J."/>
            <person name="McEwan P."/>
            <person name="Bosak S."/>
            <person name="Kellis M."/>
            <person name="Volff J.-N."/>
            <person name="Guigo R."/>
            <person name="Zody M.C."/>
            <person name="Mesirov J."/>
            <person name="Lindblad-Toh K."/>
            <person name="Birren B."/>
            <person name="Nusbaum C."/>
            <person name="Kahn D."/>
            <person name="Robinson-Rechavi M."/>
            <person name="Laudet V."/>
            <person name="Schachter V."/>
            <person name="Quetier F."/>
            <person name="Saurin W."/>
            <person name="Scarpelli C."/>
            <person name="Wincker P."/>
            <person name="Lander E.S."/>
            <person name="Weissenbach J."/>
            <person name="Roest Crollius H."/>
        </authorList>
    </citation>
    <scope>NUCLEOTIDE SEQUENCE [LARGE SCALE GENOMIC DNA]</scope>
</reference>
<accession>Q4RMV9</accession>
<organism evidence="9">
    <name type="scientific">Tetraodon nigroviridis</name>
    <name type="common">Spotted green pufferfish</name>
    <name type="synonym">Chelonodon nigroviridis</name>
    <dbReference type="NCBI Taxonomy" id="99883"/>
    <lineage>
        <taxon>Eukaryota</taxon>
        <taxon>Metazoa</taxon>
        <taxon>Chordata</taxon>
        <taxon>Craniata</taxon>
        <taxon>Vertebrata</taxon>
        <taxon>Euteleostomi</taxon>
        <taxon>Actinopterygii</taxon>
        <taxon>Neopterygii</taxon>
        <taxon>Teleostei</taxon>
        <taxon>Neoteleostei</taxon>
        <taxon>Acanthomorphata</taxon>
        <taxon>Eupercaria</taxon>
        <taxon>Tetraodontiformes</taxon>
        <taxon>Tetradontoidea</taxon>
        <taxon>Tetraodontidae</taxon>
        <taxon>Tetraodon</taxon>
    </lineage>
</organism>
<comment type="caution">
    <text evidence="9">The sequence shown here is derived from an EMBL/GenBank/DDBJ whole genome shotgun (WGS) entry which is preliminary data.</text>
</comment>
<dbReference type="SUPFAM" id="SSF103473">
    <property type="entry name" value="MFS general substrate transporter"/>
    <property type="match status" value="1"/>
</dbReference>
<dbReference type="InterPro" id="IPR024989">
    <property type="entry name" value="MFS_assoc_dom"/>
</dbReference>
<feature type="compositionally biased region" description="Polar residues" evidence="6">
    <location>
        <begin position="181"/>
        <end position="194"/>
    </location>
</feature>
<feature type="domain" description="Major facilitator superfamily associated" evidence="8">
    <location>
        <begin position="73"/>
        <end position="324"/>
    </location>
</feature>